<accession>A0A7G9FQ93</accession>
<dbReference type="InterPro" id="IPR027417">
    <property type="entry name" value="P-loop_NTPase"/>
</dbReference>
<dbReference type="GO" id="GO:0000725">
    <property type="term" value="P:recombinational repair"/>
    <property type="evidence" value="ECO:0007669"/>
    <property type="project" value="TreeGrafter"/>
</dbReference>
<dbReference type="PANTHER" id="PTHR11070:SF2">
    <property type="entry name" value="ATP-DEPENDENT DNA HELICASE SRS2"/>
    <property type="match status" value="1"/>
</dbReference>
<comment type="similarity">
    <text evidence="1">Belongs to the helicase family. UvrD subfamily.</text>
</comment>
<dbReference type="GO" id="GO:0005524">
    <property type="term" value="F:ATP binding"/>
    <property type="evidence" value="ECO:0007669"/>
    <property type="project" value="UniProtKB-UniRule"/>
</dbReference>
<evidence type="ECO:0000259" key="13">
    <source>
        <dbReference type="PROSITE" id="PS51217"/>
    </source>
</evidence>
<dbReference type="PANTHER" id="PTHR11070">
    <property type="entry name" value="UVRD / RECB / PCRA DNA HELICASE FAMILY MEMBER"/>
    <property type="match status" value="1"/>
</dbReference>
<dbReference type="KEGG" id="wcp:H9Q76_05475"/>
<evidence type="ECO:0000256" key="9">
    <source>
        <dbReference type="ARBA" id="ARBA00034808"/>
    </source>
</evidence>
<dbReference type="GO" id="GO:0033202">
    <property type="term" value="C:DNA helicase complex"/>
    <property type="evidence" value="ECO:0007669"/>
    <property type="project" value="TreeGrafter"/>
</dbReference>
<name>A0A7G9FQ93_9FIRM</name>
<keyword evidence="2 11" id="KW-0547">Nucleotide-binding</keyword>
<dbReference type="AlphaFoldDB" id="A0A7G9FQ93"/>
<dbReference type="Proteomes" id="UP000515819">
    <property type="component" value="Chromosome"/>
</dbReference>
<keyword evidence="6" id="KW-0238">DNA-binding</keyword>
<evidence type="ECO:0000313" key="14">
    <source>
        <dbReference type="EMBL" id="QNM00725.1"/>
    </source>
</evidence>
<evidence type="ECO:0000256" key="6">
    <source>
        <dbReference type="ARBA" id="ARBA00023125"/>
    </source>
</evidence>
<dbReference type="GO" id="GO:0003677">
    <property type="term" value="F:DNA binding"/>
    <property type="evidence" value="ECO:0007669"/>
    <property type="project" value="UniProtKB-KW"/>
</dbReference>
<dbReference type="RefSeq" id="WP_249321802.1">
    <property type="nucleotide sequence ID" value="NZ_CP060632.1"/>
</dbReference>
<evidence type="ECO:0000256" key="7">
    <source>
        <dbReference type="ARBA" id="ARBA00023235"/>
    </source>
</evidence>
<dbReference type="InterPro" id="IPR013986">
    <property type="entry name" value="DExx_box_DNA_helicase_dom_sf"/>
</dbReference>
<dbReference type="SUPFAM" id="SSF52540">
    <property type="entry name" value="P-loop containing nucleoside triphosphate hydrolases"/>
    <property type="match status" value="1"/>
</dbReference>
<organism evidence="14 15">
    <name type="scientific">Wujia chipingensis</name>
    <dbReference type="NCBI Taxonomy" id="2763670"/>
    <lineage>
        <taxon>Bacteria</taxon>
        <taxon>Bacillati</taxon>
        <taxon>Bacillota</taxon>
        <taxon>Clostridia</taxon>
        <taxon>Lachnospirales</taxon>
        <taxon>Lachnospiraceae</taxon>
        <taxon>Wujia</taxon>
    </lineage>
</organism>
<evidence type="ECO:0000256" key="1">
    <source>
        <dbReference type="ARBA" id="ARBA00009922"/>
    </source>
</evidence>
<evidence type="ECO:0000256" key="11">
    <source>
        <dbReference type="PROSITE-ProRule" id="PRU00560"/>
    </source>
</evidence>
<dbReference type="GO" id="GO:0043138">
    <property type="term" value="F:3'-5' DNA helicase activity"/>
    <property type="evidence" value="ECO:0007669"/>
    <property type="project" value="UniProtKB-EC"/>
</dbReference>
<keyword evidence="15" id="KW-1185">Reference proteome</keyword>
<dbReference type="InterPro" id="IPR014017">
    <property type="entry name" value="DNA_helicase_UvrD-like_C"/>
</dbReference>
<feature type="domain" description="UvrD-like helicase C-terminal" evidence="13">
    <location>
        <begin position="277"/>
        <end position="538"/>
    </location>
</feature>
<dbReference type="EMBL" id="CP060632">
    <property type="protein sequence ID" value="QNM00725.1"/>
    <property type="molecule type" value="Genomic_DNA"/>
</dbReference>
<reference evidence="14 15" key="1">
    <citation type="submission" date="2020-08" db="EMBL/GenBank/DDBJ databases">
        <authorList>
            <person name="Liu C."/>
            <person name="Sun Q."/>
        </authorList>
    </citation>
    <scope>NUCLEOTIDE SEQUENCE [LARGE SCALE GENOMIC DNA]</scope>
    <source>
        <strain evidence="14 15">NSJ-4</strain>
    </source>
</reference>
<protein>
    <recommendedName>
        <fullName evidence="9">DNA 3'-5' helicase</fullName>
        <ecNumber evidence="9">5.6.2.4</ecNumber>
    </recommendedName>
</protein>
<dbReference type="Pfam" id="PF00580">
    <property type="entry name" value="UvrD-helicase"/>
    <property type="match status" value="1"/>
</dbReference>
<evidence type="ECO:0000256" key="2">
    <source>
        <dbReference type="ARBA" id="ARBA00022741"/>
    </source>
</evidence>
<feature type="domain" description="UvrD-like helicase ATP-binding" evidence="12">
    <location>
        <begin position="1"/>
        <end position="276"/>
    </location>
</feature>
<dbReference type="InterPro" id="IPR000212">
    <property type="entry name" value="DNA_helicase_UvrD/REP"/>
</dbReference>
<keyword evidence="5 11" id="KW-0067">ATP-binding</keyword>
<evidence type="ECO:0000256" key="8">
    <source>
        <dbReference type="ARBA" id="ARBA00034617"/>
    </source>
</evidence>
<keyword evidence="7" id="KW-0413">Isomerase</keyword>
<dbReference type="Gene3D" id="3.40.50.300">
    <property type="entry name" value="P-loop containing nucleotide triphosphate hydrolases"/>
    <property type="match status" value="2"/>
</dbReference>
<dbReference type="InterPro" id="IPR014016">
    <property type="entry name" value="UvrD-like_ATP-bd"/>
</dbReference>
<evidence type="ECO:0000313" key="15">
    <source>
        <dbReference type="Proteomes" id="UP000515819"/>
    </source>
</evidence>
<evidence type="ECO:0000256" key="4">
    <source>
        <dbReference type="ARBA" id="ARBA00022806"/>
    </source>
</evidence>
<dbReference type="EC" id="5.6.2.4" evidence="9"/>
<dbReference type="Gene3D" id="1.10.10.160">
    <property type="match status" value="1"/>
</dbReference>
<evidence type="ECO:0000256" key="3">
    <source>
        <dbReference type="ARBA" id="ARBA00022801"/>
    </source>
</evidence>
<keyword evidence="4 11" id="KW-0347">Helicase</keyword>
<dbReference type="CDD" id="cd17932">
    <property type="entry name" value="DEXQc_UvrD"/>
    <property type="match status" value="1"/>
</dbReference>
<dbReference type="GO" id="GO:0016787">
    <property type="term" value="F:hydrolase activity"/>
    <property type="evidence" value="ECO:0007669"/>
    <property type="project" value="UniProtKB-UniRule"/>
</dbReference>
<evidence type="ECO:0000256" key="5">
    <source>
        <dbReference type="ARBA" id="ARBA00022840"/>
    </source>
</evidence>
<dbReference type="Pfam" id="PF13361">
    <property type="entry name" value="UvrD_C"/>
    <property type="match status" value="1"/>
</dbReference>
<dbReference type="Gene3D" id="1.10.486.10">
    <property type="entry name" value="PCRA, domain 4"/>
    <property type="match status" value="1"/>
</dbReference>
<feature type="binding site" evidence="11">
    <location>
        <begin position="22"/>
        <end position="29"/>
    </location>
    <ligand>
        <name>ATP</name>
        <dbReference type="ChEBI" id="CHEBI:30616"/>
    </ligand>
</feature>
<dbReference type="GO" id="GO:0005829">
    <property type="term" value="C:cytosol"/>
    <property type="evidence" value="ECO:0007669"/>
    <property type="project" value="TreeGrafter"/>
</dbReference>
<comment type="catalytic activity">
    <reaction evidence="8">
        <text>Couples ATP hydrolysis with the unwinding of duplex DNA by translocating in the 3'-5' direction.</text>
        <dbReference type="EC" id="5.6.2.4"/>
    </reaction>
</comment>
<keyword evidence="3 11" id="KW-0378">Hydrolase</keyword>
<evidence type="ECO:0000256" key="10">
    <source>
        <dbReference type="ARBA" id="ARBA00048988"/>
    </source>
</evidence>
<dbReference type="PROSITE" id="PS51217">
    <property type="entry name" value="UVRD_HELICASE_CTER"/>
    <property type="match status" value="1"/>
</dbReference>
<sequence>MKLNEAQSKAVSHVDGPMMVIAGPGSGKTTVITKRIKYLIESAGVSPADILVITFTRAAAGEMQQRFRAMTPGKEYPVRFGTFHSIFYWILKTAYGQSMLRVISEEEKRGIIEQILHTMELSYENKEEIVSSIVSQVSLVKCDMMDVENYYSKDMPEHAFRELYRRLDAELKRRKLIDFDDMMVLCYELLTARPDILDKCRSLFPYIMVDEFQDSNRIQYEIFRMLANPRQNACIVGDDDQSVYGFRGARPEIMQQFRKDFSSCEIVYLGENYRSDYRIVQAATQVIEKNQTRYKKQLKAVSKEPGIVQMHTVKDEAEENECIIRRIREQYQAGIAYEKQAVLYRTNLQPRRLAYKLNQYNIPYTLSDALPNLFDHFAVRYVLDYMRIAMGDTSRATFLRIINKPSRYISRDALLEDPVDYDKLRFRLRNKESVVENLDKLMADVKMLRKLRPYPALNFIRNFIGYDTYIKDYAEYRQLDASEMYEVLDEFGYMIKDMESYAELFTFIDEYKEQLARQQEKNRMRKGVNLMTMHSAKGLEFDTVYILDAVEEITPYKKAKTAAELEEERRMFYVAMTRARHAMHIYVPRTIAGKAKDKSRFVEDITWQKES</sequence>
<proteinExistence type="inferred from homology"/>
<dbReference type="PROSITE" id="PS51198">
    <property type="entry name" value="UVRD_HELICASE_ATP_BIND"/>
    <property type="match status" value="1"/>
</dbReference>
<gene>
    <name evidence="14" type="ORF">H9Q76_05475</name>
</gene>
<evidence type="ECO:0000259" key="12">
    <source>
        <dbReference type="PROSITE" id="PS51198"/>
    </source>
</evidence>
<comment type="catalytic activity">
    <reaction evidence="10">
        <text>ATP + H2O = ADP + phosphate + H(+)</text>
        <dbReference type="Rhea" id="RHEA:13065"/>
        <dbReference type="ChEBI" id="CHEBI:15377"/>
        <dbReference type="ChEBI" id="CHEBI:15378"/>
        <dbReference type="ChEBI" id="CHEBI:30616"/>
        <dbReference type="ChEBI" id="CHEBI:43474"/>
        <dbReference type="ChEBI" id="CHEBI:456216"/>
        <dbReference type="EC" id="5.6.2.4"/>
    </reaction>
</comment>